<evidence type="ECO:0000313" key="2">
    <source>
        <dbReference type="Proteomes" id="UP000474104"/>
    </source>
</evidence>
<protein>
    <recommendedName>
        <fullName evidence="3">PD-(D/E)XK nuclease family transposase</fullName>
    </recommendedName>
</protein>
<dbReference type="EMBL" id="VIRB01000048">
    <property type="protein sequence ID" value="NDO68598.1"/>
    <property type="molecule type" value="Genomic_DNA"/>
</dbReference>
<dbReference type="AlphaFoldDB" id="A0A9X5C8M4"/>
<proteinExistence type="predicted"/>
<comment type="caution">
    <text evidence="1">The sequence shown here is derived from an EMBL/GenBank/DDBJ whole genome shotgun (WGS) entry which is preliminary data.</text>
</comment>
<organism evidence="1 2">
    <name type="scientific">Schaedlerella arabinosiphila</name>
    <dbReference type="NCBI Taxonomy" id="2044587"/>
    <lineage>
        <taxon>Bacteria</taxon>
        <taxon>Bacillati</taxon>
        <taxon>Bacillota</taxon>
        <taxon>Clostridia</taxon>
        <taxon>Lachnospirales</taxon>
        <taxon>Lachnospiraceae</taxon>
        <taxon>Schaedlerella</taxon>
    </lineage>
</organism>
<name>A0A9X5C8M4_9FIRM</name>
<accession>A0A9X5C8M4</accession>
<dbReference type="Proteomes" id="UP000474104">
    <property type="component" value="Unassembled WGS sequence"/>
</dbReference>
<sequence length="268" mass="31064">MKGSFMQTYEEQKAFVSKLNIIDDVFFQKIAEDREVVEEMLRIILEKPKLRVIESKVQRFLRNIGAHSVVLDLICEDENHSIINCEVQKEDDDDHQRRVRFNRSNIDTIFVEKGLDYKELPDVYIIFISKFDIFCEKRTIYHIDRVIKETGTIVENGTHEIYVNIAVDDKSDIAELMQYFKKSVGQNPKFPKTCSRVNFFKKTKEGASIMCQVVEEYAAEKTKQTEIKMATNLLENGVSVDLVAKSAPTLTYDFIAELSKKILRPSSI</sequence>
<reference evidence="1 2" key="1">
    <citation type="submission" date="2019-07" db="EMBL/GenBank/DDBJ databases">
        <title>Draft genome sequences of 15 bacterial species constituting the stable defined intestinal microbiota of the GM15 gnotobiotic mouse model.</title>
        <authorList>
            <person name="Elie C."/>
            <person name="Mathieu A."/>
            <person name="Saliou A."/>
            <person name="Darnaud M."/>
            <person name="Leulier F."/>
            <person name="Tamellini A."/>
        </authorList>
    </citation>
    <scope>NUCLEOTIDE SEQUENCE [LARGE SCALE GENOMIC DNA]</scope>
    <source>
        <strain evidence="2">ASF 502</strain>
    </source>
</reference>
<evidence type="ECO:0008006" key="3">
    <source>
        <dbReference type="Google" id="ProtNLM"/>
    </source>
</evidence>
<gene>
    <name evidence="1" type="ORF">FMM80_07845</name>
</gene>
<evidence type="ECO:0000313" key="1">
    <source>
        <dbReference type="EMBL" id="NDO68598.1"/>
    </source>
</evidence>
<dbReference type="Pfam" id="PF12784">
    <property type="entry name" value="PDDEXK_2"/>
    <property type="match status" value="1"/>
</dbReference>